<dbReference type="Pfam" id="PF03732">
    <property type="entry name" value="Retrotrans_gag"/>
    <property type="match status" value="1"/>
</dbReference>
<protein>
    <recommendedName>
        <fullName evidence="6">Retrotransposon Copia-like N-terminal domain-containing protein</fullName>
    </recommendedName>
</protein>
<evidence type="ECO:0000313" key="4">
    <source>
        <dbReference type="Proteomes" id="UP000813463"/>
    </source>
</evidence>
<keyword evidence="4" id="KW-1185">Reference proteome</keyword>
<dbReference type="PANTHER" id="PTHR37610:SF6">
    <property type="entry name" value="GAG-POLYPEPTIDE OF LTR COPIA-TYPE-RELATED"/>
    <property type="match status" value="1"/>
</dbReference>
<feature type="domain" description="Retrovirus-related Pol polyprotein from transposon TNT 1-94-like beta-barrel" evidence="3">
    <location>
        <begin position="344"/>
        <end position="417"/>
    </location>
</feature>
<sequence>MARLIDIQNPLYLHPSDSQAVVSSIDKLIGSGNYREWRRSLEIVLSSKRKLGFVDGSLERDSTDATKGEQWDTCNSMVVAWILACVSDSIKKSILFMNSPSAIWKQLKTRFTQSSGSRKYRLNRDVYKLKQKGKSVSEYYTSLQTLREEIDSLNILPSLSRMNVEVTAFVKALNTRKEEQHLFQFLNGLDEDYNAQRSQILIMATMPSVEQACGMIQQEEAQRDLLRHVKEDYEVTAMMSSEGGCTAYGGKVHNAGRSMDTPSGIHSIRDNNRLKPKKVETNGLRENHFRVKVKNLQQKLRVKGFHHLQHIKWNNYSSCCHQVQVQLRNPAMRLKKKLTLHLQIVDSGASDHMTSRFDQLIDPNIAQNYPRIKLPNGKTAEISHVGSVCINGKLKLNNVLFVPDFKNNLLSVSKLIQSEKCKVSFLPESCVIQDSVTGEIKATGKAHKGLYFLTDQVHAISEYVLCMMVRSFISGTSRYIEGRRILKVDGEGPLEGLVSWVEWIMNLRVRGGYGIPWV</sequence>
<reference evidence="5" key="2">
    <citation type="submission" date="2025-08" db="UniProtKB">
        <authorList>
            <consortium name="RefSeq"/>
        </authorList>
    </citation>
    <scope>IDENTIFICATION</scope>
    <source>
        <tissue evidence="5">Leaf</tissue>
    </source>
</reference>
<dbReference type="GeneID" id="110778055"/>
<dbReference type="Pfam" id="PF14244">
    <property type="entry name" value="Retrotran_gag_3"/>
    <property type="match status" value="1"/>
</dbReference>
<dbReference type="Pfam" id="PF22936">
    <property type="entry name" value="Pol_BBD"/>
    <property type="match status" value="1"/>
</dbReference>
<dbReference type="Proteomes" id="UP000813463">
    <property type="component" value="Chromosome 3"/>
</dbReference>
<evidence type="ECO:0000259" key="2">
    <source>
        <dbReference type="Pfam" id="PF14244"/>
    </source>
</evidence>
<evidence type="ECO:0000313" key="5">
    <source>
        <dbReference type="RefSeq" id="XP_056695685.1"/>
    </source>
</evidence>
<organism evidence="4 5">
    <name type="scientific">Spinacia oleracea</name>
    <name type="common">Spinach</name>
    <dbReference type="NCBI Taxonomy" id="3562"/>
    <lineage>
        <taxon>Eukaryota</taxon>
        <taxon>Viridiplantae</taxon>
        <taxon>Streptophyta</taxon>
        <taxon>Embryophyta</taxon>
        <taxon>Tracheophyta</taxon>
        <taxon>Spermatophyta</taxon>
        <taxon>Magnoliopsida</taxon>
        <taxon>eudicotyledons</taxon>
        <taxon>Gunneridae</taxon>
        <taxon>Pentapetalae</taxon>
        <taxon>Caryophyllales</taxon>
        <taxon>Chenopodiaceae</taxon>
        <taxon>Chenopodioideae</taxon>
        <taxon>Anserineae</taxon>
        <taxon>Spinacia</taxon>
    </lineage>
</organism>
<feature type="domain" description="Retrotransposon gag" evidence="1">
    <location>
        <begin position="81"/>
        <end position="152"/>
    </location>
</feature>
<accession>A0ABM3RJ95</accession>
<name>A0ABM3RJ95_SPIOL</name>
<dbReference type="InterPro" id="IPR054722">
    <property type="entry name" value="PolX-like_BBD"/>
</dbReference>
<dbReference type="RefSeq" id="XP_056695685.1">
    <property type="nucleotide sequence ID" value="XM_056839707.1"/>
</dbReference>
<evidence type="ECO:0000259" key="3">
    <source>
        <dbReference type="Pfam" id="PF22936"/>
    </source>
</evidence>
<dbReference type="InterPro" id="IPR005162">
    <property type="entry name" value="Retrotrans_gag_dom"/>
</dbReference>
<dbReference type="InterPro" id="IPR029472">
    <property type="entry name" value="Copia-like_N"/>
</dbReference>
<evidence type="ECO:0000259" key="1">
    <source>
        <dbReference type="Pfam" id="PF03732"/>
    </source>
</evidence>
<feature type="domain" description="Retrotransposon Copia-like N-terminal" evidence="2">
    <location>
        <begin position="14"/>
        <end position="59"/>
    </location>
</feature>
<reference evidence="4" key="1">
    <citation type="journal article" date="2021" name="Nat. Commun.">
        <title>Genomic analyses provide insights into spinach domestication and the genetic basis of agronomic traits.</title>
        <authorList>
            <person name="Cai X."/>
            <person name="Sun X."/>
            <person name="Xu C."/>
            <person name="Sun H."/>
            <person name="Wang X."/>
            <person name="Ge C."/>
            <person name="Zhang Z."/>
            <person name="Wang Q."/>
            <person name="Fei Z."/>
            <person name="Jiao C."/>
            <person name="Wang Q."/>
        </authorList>
    </citation>
    <scope>NUCLEOTIDE SEQUENCE [LARGE SCALE GENOMIC DNA]</scope>
    <source>
        <strain evidence="4">cv. Varoflay</strain>
    </source>
</reference>
<evidence type="ECO:0008006" key="6">
    <source>
        <dbReference type="Google" id="ProtNLM"/>
    </source>
</evidence>
<gene>
    <name evidence="5" type="primary">LOC110778055</name>
</gene>
<proteinExistence type="predicted"/>
<dbReference type="PANTHER" id="PTHR37610">
    <property type="entry name" value="CCHC-TYPE DOMAIN-CONTAINING PROTEIN"/>
    <property type="match status" value="1"/>
</dbReference>